<dbReference type="PANTHER" id="PTHR23028">
    <property type="entry name" value="ACETYLTRANSFERASE"/>
    <property type="match status" value="1"/>
</dbReference>
<dbReference type="AlphaFoldDB" id="A0A7Z7BI73"/>
<evidence type="ECO:0000259" key="2">
    <source>
        <dbReference type="Pfam" id="PF01757"/>
    </source>
</evidence>
<evidence type="ECO:0000313" key="3">
    <source>
        <dbReference type="EMBL" id="SDJ30076.1"/>
    </source>
</evidence>
<keyword evidence="3" id="KW-0012">Acyltransferase</keyword>
<keyword evidence="1" id="KW-0812">Transmembrane</keyword>
<dbReference type="GO" id="GO:0016787">
    <property type="term" value="F:hydrolase activity"/>
    <property type="evidence" value="ECO:0007669"/>
    <property type="project" value="UniProtKB-KW"/>
</dbReference>
<feature type="transmembrane region" description="Helical" evidence="1">
    <location>
        <begin position="40"/>
        <end position="56"/>
    </location>
</feature>
<keyword evidence="1" id="KW-1133">Transmembrane helix</keyword>
<organism evidence="3 4">
    <name type="scientific">Agrobacterium fabrum</name>
    <dbReference type="NCBI Taxonomy" id="1176649"/>
    <lineage>
        <taxon>Bacteria</taxon>
        <taxon>Pseudomonadati</taxon>
        <taxon>Pseudomonadota</taxon>
        <taxon>Alphaproteobacteria</taxon>
        <taxon>Hyphomicrobiales</taxon>
        <taxon>Rhizobiaceae</taxon>
        <taxon>Rhizobium/Agrobacterium group</taxon>
        <taxon>Agrobacterium</taxon>
        <taxon>Agrobacterium tumefaciens complex</taxon>
    </lineage>
</organism>
<feature type="transmembrane region" description="Helical" evidence="1">
    <location>
        <begin position="324"/>
        <end position="344"/>
    </location>
</feature>
<gene>
    <name evidence="3" type="ORF">SAMN05428983_1058</name>
</gene>
<dbReference type="RefSeq" id="WP_230057793.1">
    <property type="nucleotide sequence ID" value="NZ_CP048558.1"/>
</dbReference>
<proteinExistence type="predicted"/>
<dbReference type="Proteomes" id="UP000198917">
    <property type="component" value="Unassembled WGS sequence"/>
</dbReference>
<dbReference type="InterPro" id="IPR002656">
    <property type="entry name" value="Acyl_transf_3_dom"/>
</dbReference>
<keyword evidence="1" id="KW-0472">Membrane</keyword>
<feature type="transmembrane region" description="Helical" evidence="1">
    <location>
        <begin position="294"/>
        <end position="312"/>
    </location>
</feature>
<feature type="transmembrane region" description="Helical" evidence="1">
    <location>
        <begin position="173"/>
        <end position="191"/>
    </location>
</feature>
<sequence>MAWWIVLGHALQLVGAGTNGFLSFVPSKIMNLILDGGPPVDVFIIISGFVITHLMINKQESYVPYITRRAFRIFPIYLVTLFIAIATIDLYQAAWVEYPFALNRDMRIARFDEQQGQFWTHLGLHLTMLHGIVPDNLLPFSSTSILSPAWSLSLEWQFYLVAPFLITLLIRNMNFALLGALLLLGTQWLVAHQQVFEWQYNGFLPKIISYFVIGILSRLVLEKMYRKQVYLDVVLITAFLLLFVPTWVALIWIVFFALAAYESKLTDLNIPILRHFGALVAFNGVVAKMGSWSYSTYLIHIPVFSVVLGLYVRTVGVENVSQTYALLLLLASFPVIVLLSWTLYNTIEDPFRKLGSQIAKRKAPPSAAVTEPRA</sequence>
<accession>A0A7Z7BI73</accession>
<dbReference type="Pfam" id="PF01757">
    <property type="entry name" value="Acyl_transf_3"/>
    <property type="match status" value="1"/>
</dbReference>
<feature type="transmembrane region" description="Helical" evidence="1">
    <location>
        <begin position="203"/>
        <end position="221"/>
    </location>
</feature>
<evidence type="ECO:0000256" key="1">
    <source>
        <dbReference type="SAM" id="Phobius"/>
    </source>
</evidence>
<feature type="transmembrane region" description="Helical" evidence="1">
    <location>
        <begin position="270"/>
        <end position="287"/>
    </location>
</feature>
<dbReference type="InterPro" id="IPR050879">
    <property type="entry name" value="Acyltransferase_3"/>
</dbReference>
<feature type="transmembrane region" description="Helical" evidence="1">
    <location>
        <begin position="145"/>
        <end position="166"/>
    </location>
</feature>
<name>A0A7Z7BI73_9HYPH</name>
<comment type="caution">
    <text evidence="3">The sequence shown here is derived from an EMBL/GenBank/DDBJ whole genome shotgun (WGS) entry which is preliminary data.</text>
</comment>
<protein>
    <submittedName>
        <fullName evidence="3">Peptidoglycan/LPS O-acetylase OafA/YrhL, contains acyltransferase and SGNH-hydrolase domains</fullName>
    </submittedName>
</protein>
<dbReference type="EMBL" id="FNEW01000001">
    <property type="protein sequence ID" value="SDJ30076.1"/>
    <property type="molecule type" value="Genomic_DNA"/>
</dbReference>
<reference evidence="3 4" key="1">
    <citation type="submission" date="2016-10" db="EMBL/GenBank/DDBJ databases">
        <authorList>
            <person name="Varghese N."/>
            <person name="Submissions S."/>
        </authorList>
    </citation>
    <scope>NUCLEOTIDE SEQUENCE [LARGE SCALE GENOMIC DNA]</scope>
    <source>
        <strain evidence="3 4">PDC82</strain>
    </source>
</reference>
<feature type="domain" description="Acyltransferase 3" evidence="2">
    <location>
        <begin position="3"/>
        <end position="341"/>
    </location>
</feature>
<keyword evidence="3" id="KW-0378">Hydrolase</keyword>
<dbReference type="GO" id="GO:0016020">
    <property type="term" value="C:membrane"/>
    <property type="evidence" value="ECO:0007669"/>
    <property type="project" value="TreeGrafter"/>
</dbReference>
<dbReference type="GO" id="GO:0016747">
    <property type="term" value="F:acyltransferase activity, transferring groups other than amino-acyl groups"/>
    <property type="evidence" value="ECO:0007669"/>
    <property type="project" value="InterPro"/>
</dbReference>
<dbReference type="PANTHER" id="PTHR23028:SF53">
    <property type="entry name" value="ACYL_TRANSF_3 DOMAIN-CONTAINING PROTEIN"/>
    <property type="match status" value="1"/>
</dbReference>
<dbReference type="GO" id="GO:0000271">
    <property type="term" value="P:polysaccharide biosynthetic process"/>
    <property type="evidence" value="ECO:0007669"/>
    <property type="project" value="TreeGrafter"/>
</dbReference>
<evidence type="ECO:0000313" key="4">
    <source>
        <dbReference type="Proteomes" id="UP000198917"/>
    </source>
</evidence>
<feature type="transmembrane region" description="Helical" evidence="1">
    <location>
        <begin position="233"/>
        <end position="258"/>
    </location>
</feature>
<feature type="transmembrane region" description="Helical" evidence="1">
    <location>
        <begin position="76"/>
        <end position="96"/>
    </location>
</feature>
<keyword evidence="3" id="KW-0808">Transferase</keyword>